<evidence type="ECO:0000256" key="9">
    <source>
        <dbReference type="SAM" id="MobiDB-lite"/>
    </source>
</evidence>
<dbReference type="InterPro" id="IPR008336">
    <property type="entry name" value="TopoI_DNA-bd_euk"/>
</dbReference>
<dbReference type="Pfam" id="PF02919">
    <property type="entry name" value="Topoisom_I_N"/>
    <property type="match status" value="1"/>
</dbReference>
<dbReference type="SUPFAM" id="SSF56741">
    <property type="entry name" value="Eukaryotic DNA topoisomerase I, N-terminal DNA-binding fragment"/>
    <property type="match status" value="1"/>
</dbReference>
<keyword evidence="12" id="KW-1185">Reference proteome</keyword>
<evidence type="ECO:0000256" key="6">
    <source>
        <dbReference type="PROSITE-ProRule" id="PRU01382"/>
    </source>
</evidence>
<keyword evidence="4 6" id="KW-0238">DNA-binding</keyword>
<dbReference type="EC" id="5.6.2.1" evidence="7"/>
<feature type="compositionally biased region" description="Basic residues" evidence="9">
    <location>
        <begin position="400"/>
        <end position="418"/>
    </location>
</feature>
<gene>
    <name evidence="11" type="ORF">RF55_7440</name>
</gene>
<evidence type="ECO:0000259" key="10">
    <source>
        <dbReference type="SMART" id="SM00435"/>
    </source>
</evidence>
<organism evidence="11 12">
    <name type="scientific">Lasius niger</name>
    <name type="common">Black garden ant</name>
    <dbReference type="NCBI Taxonomy" id="67767"/>
    <lineage>
        <taxon>Eukaryota</taxon>
        <taxon>Metazoa</taxon>
        <taxon>Ecdysozoa</taxon>
        <taxon>Arthropoda</taxon>
        <taxon>Hexapoda</taxon>
        <taxon>Insecta</taxon>
        <taxon>Pterygota</taxon>
        <taxon>Neoptera</taxon>
        <taxon>Endopterygota</taxon>
        <taxon>Hymenoptera</taxon>
        <taxon>Apocrita</taxon>
        <taxon>Aculeata</taxon>
        <taxon>Formicoidea</taxon>
        <taxon>Formicidae</taxon>
        <taxon>Formicinae</taxon>
        <taxon>Lasius</taxon>
        <taxon>Lasius</taxon>
    </lineage>
</organism>
<dbReference type="PANTHER" id="PTHR10290:SF3">
    <property type="entry name" value="DNA TOPOISOMERASE 1"/>
    <property type="match status" value="1"/>
</dbReference>
<dbReference type="Gene3D" id="1.10.132.10">
    <property type="match status" value="1"/>
</dbReference>
<dbReference type="FunFam" id="1.10.132.10:FF:000001">
    <property type="entry name" value="DNA topoisomerase I"/>
    <property type="match status" value="1"/>
</dbReference>
<dbReference type="InterPro" id="IPR013030">
    <property type="entry name" value="DNA_topo_DNA_db_N_dom2"/>
</dbReference>
<dbReference type="GO" id="GO:0003917">
    <property type="term" value="F:DNA topoisomerase type I (single strand cut, ATP-independent) activity"/>
    <property type="evidence" value="ECO:0007669"/>
    <property type="project" value="UniProtKB-UniRule"/>
</dbReference>
<keyword evidence="5 6" id="KW-0413">Isomerase</keyword>
<feature type="compositionally biased region" description="Basic and acidic residues" evidence="9">
    <location>
        <begin position="42"/>
        <end position="85"/>
    </location>
</feature>
<dbReference type="SUPFAM" id="SSF46596">
    <property type="entry name" value="Eukaryotic DNA topoisomerase I, dispensable insert domain"/>
    <property type="match status" value="1"/>
</dbReference>
<comment type="caution">
    <text evidence="11">The sequence shown here is derived from an EMBL/GenBank/DDBJ whole genome shotgun (WGS) entry which is preliminary data.</text>
</comment>
<dbReference type="GO" id="GO:0007059">
    <property type="term" value="P:chromosome segregation"/>
    <property type="evidence" value="ECO:0007669"/>
    <property type="project" value="TreeGrafter"/>
</dbReference>
<dbReference type="InterPro" id="IPR013500">
    <property type="entry name" value="TopoI_cat_euk"/>
</dbReference>
<dbReference type="CDD" id="cd03488">
    <property type="entry name" value="Topoisomer_IB_N_htopoI_like"/>
    <property type="match status" value="1"/>
</dbReference>
<evidence type="ECO:0000256" key="2">
    <source>
        <dbReference type="ARBA" id="ARBA00006645"/>
    </source>
</evidence>
<dbReference type="FunFam" id="3.90.15.10:FF:000001">
    <property type="entry name" value="DNA topoisomerase I"/>
    <property type="match status" value="1"/>
</dbReference>
<dbReference type="InterPro" id="IPR013499">
    <property type="entry name" value="TopoI_euk"/>
</dbReference>
<comment type="catalytic activity">
    <reaction evidence="1 6 7">
        <text>ATP-independent breakage of single-stranded DNA, followed by passage and rejoining.</text>
        <dbReference type="EC" id="5.6.2.1"/>
    </reaction>
</comment>
<dbReference type="InterPro" id="IPR051062">
    <property type="entry name" value="Topoisomerase_IB"/>
</dbReference>
<evidence type="ECO:0000256" key="4">
    <source>
        <dbReference type="ARBA" id="ARBA00023125"/>
    </source>
</evidence>
<dbReference type="FunFam" id="1.10.10.41:FF:000001">
    <property type="entry name" value="DNA topoisomerase I"/>
    <property type="match status" value="1"/>
</dbReference>
<evidence type="ECO:0000256" key="8">
    <source>
        <dbReference type="SAM" id="Coils"/>
    </source>
</evidence>
<feature type="compositionally biased region" description="Basic and acidic residues" evidence="9">
    <location>
        <begin position="182"/>
        <end position="251"/>
    </location>
</feature>
<dbReference type="FunFam" id="2.170.11.10:FF:000002">
    <property type="entry name" value="DNA topoisomerase I"/>
    <property type="match status" value="1"/>
</dbReference>
<feature type="active site" description="O-(3'-phospho-DNA)-tyrosine intermediate" evidence="6">
    <location>
        <position position="978"/>
    </location>
</feature>
<keyword evidence="8" id="KW-0175">Coiled coil</keyword>
<dbReference type="Pfam" id="PF01028">
    <property type="entry name" value="Topoisom_I"/>
    <property type="match status" value="1"/>
</dbReference>
<feature type="compositionally biased region" description="Basic and acidic residues" evidence="9">
    <location>
        <begin position="258"/>
        <end position="309"/>
    </location>
</feature>
<feature type="coiled-coil region" evidence="8">
    <location>
        <begin position="900"/>
        <end position="966"/>
    </location>
</feature>
<dbReference type="InterPro" id="IPR018521">
    <property type="entry name" value="TopoIB_AS"/>
</dbReference>
<feature type="coiled-coil region" evidence="8">
    <location>
        <begin position="567"/>
        <end position="594"/>
    </location>
</feature>
<dbReference type="OrthoDB" id="47179at2759"/>
<dbReference type="InterPro" id="IPR013034">
    <property type="entry name" value="DNA_topo_DNA_db_N_dom1"/>
</dbReference>
<feature type="compositionally biased region" description="Basic and acidic residues" evidence="9">
    <location>
        <begin position="150"/>
        <end position="173"/>
    </location>
</feature>
<dbReference type="Pfam" id="PF14370">
    <property type="entry name" value="Topo_C_assoc"/>
    <property type="match status" value="1"/>
</dbReference>
<feature type="compositionally biased region" description="Basic and acidic residues" evidence="9">
    <location>
        <begin position="95"/>
        <end position="139"/>
    </location>
</feature>
<dbReference type="InterPro" id="IPR014727">
    <property type="entry name" value="TopoI_cat_a/b-sub_euk"/>
</dbReference>
<dbReference type="PRINTS" id="PR00416">
    <property type="entry name" value="EUTPISMRASEI"/>
</dbReference>
<dbReference type="Gene3D" id="1.10.10.41">
    <property type="entry name" value="Yeast DNA topoisomerase - domain 1"/>
    <property type="match status" value="1"/>
</dbReference>
<evidence type="ECO:0000313" key="12">
    <source>
        <dbReference type="Proteomes" id="UP000036403"/>
    </source>
</evidence>
<dbReference type="InterPro" id="IPR025834">
    <property type="entry name" value="TopoI_C_dom"/>
</dbReference>
<comment type="similarity">
    <text evidence="2 6 7">Belongs to the type IB topoisomerase family.</text>
</comment>
<dbReference type="Gene3D" id="3.90.15.10">
    <property type="entry name" value="Topoisomerase I, Chain A, domain 3"/>
    <property type="match status" value="1"/>
</dbReference>
<dbReference type="GO" id="GO:0003677">
    <property type="term" value="F:DNA binding"/>
    <property type="evidence" value="ECO:0007669"/>
    <property type="project" value="UniProtKB-UniRule"/>
</dbReference>
<dbReference type="PANTHER" id="PTHR10290">
    <property type="entry name" value="DNA TOPOISOMERASE I"/>
    <property type="match status" value="1"/>
</dbReference>
<dbReference type="STRING" id="67767.A0A0J7KQC8"/>
<sequence>MELEQAAPQMNADLEKKVKESGGGGDVSGNHSDHINGMSNGFDKKREHKSEHRDKERSHKSDHKDKDRSKEKEKNHKSEHRDKDKDRHRHSSSSVKDKEKHDSSSTKDKDKDKKSSSNKDKDKEHKSSSSSNKDKDKSKEHHHKSSSSSKNKDRYHNSSKDKDSKSKDKDKYRHSSSLNSSSRDKDKDRNISKDKERDSKKHSSERDKDRHSTSHSSGDKEKHRSSEKDKDKHRESSSSSKDKQHRHEKDKDRHRHDKDKSKHRDEKEKRDKDTEEIKIKEEPDVKLNHVTNERFHYNLETKLEIKEEPITQLELEDDDDSGGERPLYIKEEDDDEEAVKEDGSMDSTDGNDTRLSDLHNTTLKTGEDSEEDKPLSSRSKVSPSVKRKIESEDEDVPLSARKKSKKVTSSKIKKKKRKHDGEDDDSEAESEEKSKKKYAKAKGESTSPRKKKQEEEQEVWKWWEEEKKSDGTKWHYLEHKGPVFAPPYEPLPPIVKFYYNGKEMKLSQDTEEVATFYARMLDHDYTTKDAFNNNFFHDWREVMTESERAKITDLSKCNFKEMHTYFLQKSEERKAMTKEEKQKIKEKNEEIQKEYGFCVIDGHKEKIGNFKIEPPGLFRGRGEHPKMGKLKKRVLPEDVLINCSKDSNIPKPPVGHKWKEVRHDSNVTWLASWTENIQGQVKYVMLNPSSKLKGEKDWQKYETARKLAQSIDKIRAEYREDWKSKEMRIRQRAVALYFIDKLALRAGNEKDEDQADTVGCCSLRVEHIKLHEHKDGKEYMVVFDFLGKDSIRYYNEVPVEKRVFKNLQLFMENKSPGDDLFDRLNTTVMNKHLNELMEGLTAKVFRTYNASWTLQQQLDKLTDPNDTEAEKILSYNRANRAVAILCNHQRSVPKTHAKSMENLKAKIDAKKEAIAECELQVKDAKRDAKHGSVKEKVTYEKKKKQLERLKDQLTKLEVQATDREENKEIALGTSKLNYLDPRISVAWCKKHNVPIEKIYNKTQRDKFRWAIDMAGPDYVF</sequence>
<protein>
    <recommendedName>
        <fullName evidence="7">DNA topoisomerase I</fullName>
        <ecNumber evidence="7">5.6.2.1</ecNumber>
    </recommendedName>
    <alternativeName>
        <fullName evidence="7">DNA topoisomerase 1</fullName>
    </alternativeName>
</protein>
<evidence type="ECO:0000313" key="11">
    <source>
        <dbReference type="EMBL" id="KMQ92557.1"/>
    </source>
</evidence>
<dbReference type="PROSITE" id="PS52038">
    <property type="entry name" value="TOPO_IB_2"/>
    <property type="match status" value="1"/>
</dbReference>
<dbReference type="InterPro" id="IPR011010">
    <property type="entry name" value="DNA_brk_join_enz"/>
</dbReference>
<dbReference type="AlphaFoldDB" id="A0A0J7KQC8"/>
<name>A0A0J7KQC8_LASNI</name>
<reference evidence="11 12" key="1">
    <citation type="submission" date="2015-04" db="EMBL/GenBank/DDBJ databases">
        <title>Lasius niger genome sequencing.</title>
        <authorList>
            <person name="Konorov E.A."/>
            <person name="Nikitin M.A."/>
            <person name="Kirill M.V."/>
            <person name="Chang P."/>
        </authorList>
    </citation>
    <scope>NUCLEOTIDE SEQUENCE [LARGE SCALE GENOMIC DNA]</scope>
    <source>
        <tissue evidence="11">Whole</tissue>
    </source>
</reference>
<dbReference type="Gene3D" id="2.170.11.10">
    <property type="entry name" value="DNA Topoisomerase I, domain 2"/>
    <property type="match status" value="1"/>
</dbReference>
<dbReference type="SUPFAM" id="SSF56349">
    <property type="entry name" value="DNA breaking-rejoining enzymes"/>
    <property type="match status" value="1"/>
</dbReference>
<evidence type="ECO:0000256" key="7">
    <source>
        <dbReference type="RuleBase" id="RU365101"/>
    </source>
</evidence>
<dbReference type="PaxDb" id="67767-A0A0J7KQC8"/>
<evidence type="ECO:0000256" key="3">
    <source>
        <dbReference type="ARBA" id="ARBA00023029"/>
    </source>
</evidence>
<dbReference type="Proteomes" id="UP000036403">
    <property type="component" value="Unassembled WGS sequence"/>
</dbReference>
<dbReference type="EMBL" id="LBMM01004334">
    <property type="protein sequence ID" value="KMQ92557.1"/>
    <property type="molecule type" value="Genomic_DNA"/>
</dbReference>
<accession>A0A0J7KQC8</accession>
<dbReference type="GO" id="GO:0005730">
    <property type="term" value="C:nucleolus"/>
    <property type="evidence" value="ECO:0007669"/>
    <property type="project" value="TreeGrafter"/>
</dbReference>
<dbReference type="InterPro" id="IPR048045">
    <property type="entry name" value="Topoisomer_I_DNA-bd"/>
</dbReference>
<feature type="region of interest" description="Disordered" evidence="9">
    <location>
        <begin position="1"/>
        <end position="457"/>
    </location>
</feature>
<feature type="domain" description="DNA topoisomerase I eukaryotic-type" evidence="10">
    <location>
        <begin position="617"/>
        <end position="992"/>
    </location>
</feature>
<dbReference type="CDD" id="cd00659">
    <property type="entry name" value="Topo_IB_C"/>
    <property type="match status" value="1"/>
</dbReference>
<comment type="function">
    <text evidence="7">Releases the supercoiling and torsional tension of DNA introduced during the DNA replication and transcription by transiently cleaving and rejoining one strand of the DNA duplex. Introduces a single-strand break via transesterification at the specific target site 5'-[CT]CCTTp site in duplex DNA. The scissile phosphodiester is attacked by the catalytic tyrosine of the enzyme, resulting in the formation of a DNA-(3'-phosphotyrosyl)-enzyme intermediate and the expulsion of a 5'-OH DNA strand. The free DNA strand then undergoes passage around the unbroken strand thus removing DNA supercoils. Finally, in the religation step, the DNA 5'-OH attacks the covalent intermediate to expel the active-site tyrosine and restore the DNA phosphodiester backbone.</text>
</comment>
<proteinExistence type="inferred from homology"/>
<dbReference type="InterPro" id="IPR014711">
    <property type="entry name" value="TopoI_cat_a-hlx-sub_euk"/>
</dbReference>
<dbReference type="InterPro" id="IPR036202">
    <property type="entry name" value="TopoI_DNA-bd_euk_N_sf"/>
</dbReference>
<dbReference type="SMART" id="SM00435">
    <property type="entry name" value="TOPEUc"/>
    <property type="match status" value="1"/>
</dbReference>
<dbReference type="GO" id="GO:0005694">
    <property type="term" value="C:chromosome"/>
    <property type="evidence" value="ECO:0007669"/>
    <property type="project" value="InterPro"/>
</dbReference>
<dbReference type="GO" id="GO:0006260">
    <property type="term" value="P:DNA replication"/>
    <property type="evidence" value="ECO:0007669"/>
    <property type="project" value="TreeGrafter"/>
</dbReference>
<keyword evidence="3 6" id="KW-0799">Topoisomerase</keyword>
<dbReference type="GO" id="GO:0006265">
    <property type="term" value="P:DNA topological change"/>
    <property type="evidence" value="ECO:0007669"/>
    <property type="project" value="UniProtKB-UniRule"/>
</dbReference>
<evidence type="ECO:0000256" key="5">
    <source>
        <dbReference type="ARBA" id="ARBA00023235"/>
    </source>
</evidence>
<evidence type="ECO:0000256" key="1">
    <source>
        <dbReference type="ARBA" id="ARBA00000213"/>
    </source>
</evidence>
<dbReference type="InterPro" id="IPR001631">
    <property type="entry name" value="TopoI"/>
</dbReference>
<dbReference type="PROSITE" id="PS00176">
    <property type="entry name" value="TOPO_IB_1"/>
    <property type="match status" value="1"/>
</dbReference>